<dbReference type="InterPro" id="IPR020215">
    <property type="entry name" value="EbsA-like"/>
</dbReference>
<keyword evidence="1" id="KW-0472">Membrane</keyword>
<protein>
    <recommendedName>
        <fullName evidence="4">PH (Pleckstrin Homology) domain-containing protein</fullName>
    </recommendedName>
</protein>
<evidence type="ECO:0000313" key="2">
    <source>
        <dbReference type="EMBL" id="WDF81526.1"/>
    </source>
</evidence>
<feature type="transmembrane region" description="Helical" evidence="1">
    <location>
        <begin position="37"/>
        <end position="58"/>
    </location>
</feature>
<accession>A0ABY7WN19</accession>
<keyword evidence="3" id="KW-1185">Reference proteome</keyword>
<gene>
    <name evidence="2" type="ORF">PQ472_06195</name>
</gene>
<feature type="transmembrane region" description="Helical" evidence="1">
    <location>
        <begin position="12"/>
        <end position="31"/>
    </location>
</feature>
<organism evidence="2 3">
    <name type="scientific">Lacticaseibacillus pabuli</name>
    <dbReference type="NCBI Taxonomy" id="3025672"/>
    <lineage>
        <taxon>Bacteria</taxon>
        <taxon>Bacillati</taxon>
        <taxon>Bacillota</taxon>
        <taxon>Bacilli</taxon>
        <taxon>Lactobacillales</taxon>
        <taxon>Lactobacillaceae</taxon>
        <taxon>Lacticaseibacillus</taxon>
    </lineage>
</organism>
<reference evidence="2 3" key="1">
    <citation type="submission" date="2023-02" db="EMBL/GenBank/DDBJ databases">
        <title>Genome sequence of Lacticaseibacillus sp. KACC 23028.</title>
        <authorList>
            <person name="Kim S."/>
            <person name="Heo J."/>
            <person name="Kwon S.-W."/>
        </authorList>
    </citation>
    <scope>NUCLEOTIDE SEQUENCE [LARGE SCALE GENOMIC DNA]</scope>
    <source>
        <strain evidence="2 3">KACC 23028</strain>
    </source>
</reference>
<sequence length="128" mass="13919">MVTKFFYQGSRTGTFIYQGLLISALCLAIILQMEGVGVSWLAIILALAVIALALCQFIRYQADVSDGMLKLYKLLPSNTMELPLAGLKVAVIGRHTLQLTGSPYGTIEIMTWGHADKIADTISILEGK</sequence>
<name>A0ABY7WN19_9LACO</name>
<proteinExistence type="predicted"/>
<dbReference type="Pfam" id="PF17255">
    <property type="entry name" value="EbsA"/>
    <property type="match status" value="1"/>
</dbReference>
<dbReference type="RefSeq" id="WP_274258359.1">
    <property type="nucleotide sequence ID" value="NZ_CP117884.1"/>
</dbReference>
<dbReference type="EMBL" id="CP117884">
    <property type="protein sequence ID" value="WDF81526.1"/>
    <property type="molecule type" value="Genomic_DNA"/>
</dbReference>
<keyword evidence="1" id="KW-1133">Transmembrane helix</keyword>
<dbReference type="Proteomes" id="UP001220377">
    <property type="component" value="Chromosome"/>
</dbReference>
<evidence type="ECO:0000313" key="3">
    <source>
        <dbReference type="Proteomes" id="UP001220377"/>
    </source>
</evidence>
<evidence type="ECO:0000256" key="1">
    <source>
        <dbReference type="SAM" id="Phobius"/>
    </source>
</evidence>
<evidence type="ECO:0008006" key="4">
    <source>
        <dbReference type="Google" id="ProtNLM"/>
    </source>
</evidence>
<keyword evidence="1" id="KW-0812">Transmembrane</keyword>